<dbReference type="InterPro" id="IPR013974">
    <property type="entry name" value="SAF"/>
</dbReference>
<reference evidence="3 4" key="1">
    <citation type="journal article" date="2019" name="Int. J. Syst. Evol. Microbiol.">
        <title>The Global Catalogue of Microorganisms (GCM) 10K type strain sequencing project: providing services to taxonomists for standard genome sequencing and annotation.</title>
        <authorList>
            <consortium name="The Broad Institute Genomics Platform"/>
            <consortium name="The Broad Institute Genome Sequencing Center for Infectious Disease"/>
            <person name="Wu L."/>
            <person name="Ma J."/>
        </authorList>
    </citation>
    <scope>NUCLEOTIDE SEQUENCE [LARGE SCALE GENOMIC DNA]</scope>
    <source>
        <strain evidence="3 4">JCM 16013</strain>
    </source>
</reference>
<dbReference type="EMBL" id="BAAAQM010000043">
    <property type="protein sequence ID" value="GAA1990497.1"/>
    <property type="molecule type" value="Genomic_DNA"/>
</dbReference>
<organism evidence="3 4">
    <name type="scientific">Catenulispora subtropica</name>
    <dbReference type="NCBI Taxonomy" id="450798"/>
    <lineage>
        <taxon>Bacteria</taxon>
        <taxon>Bacillati</taxon>
        <taxon>Actinomycetota</taxon>
        <taxon>Actinomycetes</taxon>
        <taxon>Catenulisporales</taxon>
        <taxon>Catenulisporaceae</taxon>
        <taxon>Catenulispora</taxon>
    </lineage>
</organism>
<feature type="domain" description="SAF" evidence="2">
    <location>
        <begin position="38"/>
        <end position="101"/>
    </location>
</feature>
<dbReference type="Gene3D" id="3.90.1210.10">
    <property type="entry name" value="Antifreeze-like/N-acetylneuraminic acid synthase C-terminal domain"/>
    <property type="match status" value="1"/>
</dbReference>
<evidence type="ECO:0000256" key="1">
    <source>
        <dbReference type="SAM" id="Phobius"/>
    </source>
</evidence>
<evidence type="ECO:0000313" key="4">
    <source>
        <dbReference type="Proteomes" id="UP001499854"/>
    </source>
</evidence>
<feature type="transmembrane region" description="Helical" evidence="1">
    <location>
        <begin position="12"/>
        <end position="32"/>
    </location>
</feature>
<dbReference type="CDD" id="cd11614">
    <property type="entry name" value="SAF_CpaB_FlgA_like"/>
    <property type="match status" value="1"/>
</dbReference>
<dbReference type="Pfam" id="PF08666">
    <property type="entry name" value="SAF"/>
    <property type="match status" value="1"/>
</dbReference>
<keyword evidence="1" id="KW-1133">Transmembrane helix</keyword>
<sequence>MRRLASRVRVPYAVASVALVVTGAVAFTIASWQISGRAPVLAVAQPIAAGQVIAESDLRTVNVGASADLGLVASIDEAKVVGHVAAMPLSPGTLLTAHMVGTSDFPPAGQSVVGVALKAGTFPPRLGVGDHVNVWPGPNEAAVSTASAVAAPLAAGAVVTSVGAADSLGTSVVTMLVDAQSAPKVSQAPSLSVIEVAPNAAGKP</sequence>
<proteinExistence type="predicted"/>
<gene>
    <name evidence="3" type="ORF">GCM10009838_62130</name>
</gene>
<dbReference type="Proteomes" id="UP001499854">
    <property type="component" value="Unassembled WGS sequence"/>
</dbReference>
<keyword evidence="1" id="KW-0472">Membrane</keyword>
<evidence type="ECO:0000313" key="3">
    <source>
        <dbReference type="EMBL" id="GAA1990497.1"/>
    </source>
</evidence>
<evidence type="ECO:0000259" key="2">
    <source>
        <dbReference type="SMART" id="SM00858"/>
    </source>
</evidence>
<protein>
    <recommendedName>
        <fullName evidence="2">SAF domain-containing protein</fullName>
    </recommendedName>
</protein>
<name>A0ABN2SQ80_9ACTN</name>
<dbReference type="SMART" id="SM00858">
    <property type="entry name" value="SAF"/>
    <property type="match status" value="1"/>
</dbReference>
<keyword evidence="1" id="KW-0812">Transmembrane</keyword>
<accession>A0ABN2SQ80</accession>
<comment type="caution">
    <text evidence="3">The sequence shown here is derived from an EMBL/GenBank/DDBJ whole genome shotgun (WGS) entry which is preliminary data.</text>
</comment>
<keyword evidence="4" id="KW-1185">Reference proteome</keyword>